<feature type="domain" description="Pyrroline-5-carboxylate reductase catalytic N-terminal" evidence="3">
    <location>
        <begin position="4"/>
        <end position="97"/>
    </location>
</feature>
<protein>
    <submittedName>
        <fullName evidence="5">Late competence protein ComER</fullName>
    </submittedName>
</protein>
<dbReference type="Pfam" id="PF14748">
    <property type="entry name" value="P5CR_dimer"/>
    <property type="match status" value="1"/>
</dbReference>
<gene>
    <name evidence="5" type="ORF">HXA33_09610</name>
</gene>
<evidence type="ECO:0000259" key="4">
    <source>
        <dbReference type="Pfam" id="PF14748"/>
    </source>
</evidence>
<name>A0A9Q4FYY7_SALAG</name>
<sequence length="276" mass="30524">MQQLGFIGTGSMGSILLESFIKAGIPEEMIHVTNRSVEKVRNIKTKFKHVSDHSSSRSLADSAEWIFVCTKPADMVGVLKDMSTYLKSHHVIITITSPLQVEEAEELLYKTKTPVVRFIPSIVNLSLQGPSLVTFGNRCSNRLQNELNQLFNLISSPISITADMTRAASDLASCGPAFISFLVRQMIKGAVEETGIKEGTALKITESMLVAYGELLRGKQFDLATLQKRVTVPGGVTGVGLDVLEKNTKNTFHDMFKATHKKYANDRDHIRELLNK</sequence>
<feature type="domain" description="Pyrroline-5-carboxylate reductase dimerisation" evidence="4">
    <location>
        <begin position="165"/>
        <end position="264"/>
    </location>
</feature>
<dbReference type="InterPro" id="IPR029036">
    <property type="entry name" value="P5CR_dimer"/>
</dbReference>
<comment type="similarity">
    <text evidence="1">Belongs to the pyrroline-5-carboxylate reductase family.</text>
</comment>
<dbReference type="InterPro" id="IPR008927">
    <property type="entry name" value="6-PGluconate_DH-like_C_sf"/>
</dbReference>
<evidence type="ECO:0000256" key="1">
    <source>
        <dbReference type="ARBA" id="ARBA00005525"/>
    </source>
</evidence>
<feature type="binding site" evidence="2">
    <location>
        <begin position="7"/>
        <end position="12"/>
    </location>
    <ligand>
        <name>NADP(+)</name>
        <dbReference type="ChEBI" id="CHEBI:58349"/>
    </ligand>
</feature>
<dbReference type="Gene3D" id="1.10.3730.10">
    <property type="entry name" value="ProC C-terminal domain-like"/>
    <property type="match status" value="1"/>
</dbReference>
<keyword evidence="6" id="KW-1185">Reference proteome</keyword>
<organism evidence="5 6">
    <name type="scientific">Salipaludibacillus agaradhaerens</name>
    <name type="common">Bacillus agaradhaerens</name>
    <dbReference type="NCBI Taxonomy" id="76935"/>
    <lineage>
        <taxon>Bacteria</taxon>
        <taxon>Bacillati</taxon>
        <taxon>Bacillota</taxon>
        <taxon>Bacilli</taxon>
        <taxon>Bacillales</taxon>
        <taxon>Bacillaceae</taxon>
    </lineage>
</organism>
<dbReference type="EMBL" id="JABXYM010000001">
    <property type="protein sequence ID" value="MCR6096811.1"/>
    <property type="molecule type" value="Genomic_DNA"/>
</dbReference>
<accession>A0A9Q4FYY7</accession>
<reference evidence="5" key="1">
    <citation type="submission" date="2020-06" db="EMBL/GenBank/DDBJ databases">
        <title>Insight into the genomes of haloalkaliphilic bacilli from Kenyan soda lakes.</title>
        <authorList>
            <person name="Mwirichia R."/>
            <person name="Villamizar G.C."/>
            <person name="Poehlein A."/>
            <person name="Mugweru J."/>
            <person name="Kipnyargis A."/>
            <person name="Kiplimo D."/>
            <person name="Orwa P."/>
            <person name="Daniel R."/>
        </authorList>
    </citation>
    <scope>NUCLEOTIDE SEQUENCE</scope>
    <source>
        <strain evidence="5">B1096_S55</strain>
    </source>
</reference>
<evidence type="ECO:0000256" key="2">
    <source>
        <dbReference type="PIRSR" id="PIRSR000193-1"/>
    </source>
</evidence>
<evidence type="ECO:0000259" key="3">
    <source>
        <dbReference type="Pfam" id="PF03807"/>
    </source>
</evidence>
<dbReference type="GO" id="GO:0004735">
    <property type="term" value="F:pyrroline-5-carboxylate reductase activity"/>
    <property type="evidence" value="ECO:0007669"/>
    <property type="project" value="InterPro"/>
</dbReference>
<dbReference type="RefSeq" id="WP_257840057.1">
    <property type="nucleotide sequence ID" value="NZ_JABXYQ010000001.1"/>
</dbReference>
<dbReference type="SUPFAM" id="SSF51735">
    <property type="entry name" value="NAD(P)-binding Rossmann-fold domains"/>
    <property type="match status" value="1"/>
</dbReference>
<dbReference type="GO" id="GO:0055129">
    <property type="term" value="P:L-proline biosynthetic process"/>
    <property type="evidence" value="ECO:0007669"/>
    <property type="project" value="TreeGrafter"/>
</dbReference>
<evidence type="ECO:0000313" key="6">
    <source>
        <dbReference type="Proteomes" id="UP001057753"/>
    </source>
</evidence>
<proteinExistence type="inferred from homology"/>
<dbReference type="Gene3D" id="3.40.50.720">
    <property type="entry name" value="NAD(P)-binding Rossmann-like Domain"/>
    <property type="match status" value="1"/>
</dbReference>
<dbReference type="PANTHER" id="PTHR11645">
    <property type="entry name" value="PYRROLINE-5-CARBOXYLATE REDUCTASE"/>
    <property type="match status" value="1"/>
</dbReference>
<dbReference type="PIRSF" id="PIRSF000193">
    <property type="entry name" value="Pyrrol-5-carb_rd"/>
    <property type="match status" value="1"/>
</dbReference>
<dbReference type="AlphaFoldDB" id="A0A9Q4FYY7"/>
<evidence type="ECO:0000313" key="5">
    <source>
        <dbReference type="EMBL" id="MCR6096811.1"/>
    </source>
</evidence>
<dbReference type="InterPro" id="IPR036291">
    <property type="entry name" value="NAD(P)-bd_dom_sf"/>
</dbReference>
<dbReference type="NCBIfam" id="NF005814">
    <property type="entry name" value="PRK07680.1"/>
    <property type="match status" value="1"/>
</dbReference>
<dbReference type="InterPro" id="IPR000304">
    <property type="entry name" value="Pyrroline-COOH_reductase"/>
</dbReference>
<dbReference type="Pfam" id="PF03807">
    <property type="entry name" value="F420_oxidored"/>
    <property type="match status" value="1"/>
</dbReference>
<dbReference type="InterPro" id="IPR028939">
    <property type="entry name" value="P5C_Rdtase_cat_N"/>
</dbReference>
<dbReference type="Proteomes" id="UP001057753">
    <property type="component" value="Unassembled WGS sequence"/>
</dbReference>
<dbReference type="PANTHER" id="PTHR11645:SF51">
    <property type="entry name" value="COME OPERON PROTEIN 4"/>
    <property type="match status" value="1"/>
</dbReference>
<comment type="caution">
    <text evidence="5">The sequence shown here is derived from an EMBL/GenBank/DDBJ whole genome shotgun (WGS) entry which is preliminary data.</text>
</comment>
<keyword evidence="2" id="KW-0521">NADP</keyword>
<dbReference type="SUPFAM" id="SSF48179">
    <property type="entry name" value="6-phosphogluconate dehydrogenase C-terminal domain-like"/>
    <property type="match status" value="1"/>
</dbReference>